<dbReference type="RefSeq" id="XP_001417097.1">
    <property type="nucleotide sequence ID" value="XM_001417060.1"/>
</dbReference>
<name>A4RV91_OSTLU</name>
<organism evidence="2 3">
    <name type="scientific">Ostreococcus lucimarinus (strain CCE9901)</name>
    <dbReference type="NCBI Taxonomy" id="436017"/>
    <lineage>
        <taxon>Eukaryota</taxon>
        <taxon>Viridiplantae</taxon>
        <taxon>Chlorophyta</taxon>
        <taxon>Mamiellophyceae</taxon>
        <taxon>Mamiellales</taxon>
        <taxon>Bathycoccaceae</taxon>
        <taxon>Ostreococcus</taxon>
    </lineage>
</organism>
<proteinExistence type="predicted"/>
<feature type="compositionally biased region" description="Basic residues" evidence="1">
    <location>
        <begin position="1"/>
        <end position="14"/>
    </location>
</feature>
<evidence type="ECO:0000256" key="1">
    <source>
        <dbReference type="SAM" id="MobiDB-lite"/>
    </source>
</evidence>
<dbReference type="KEGG" id="olu:OSTLU_14827"/>
<dbReference type="AlphaFoldDB" id="A4RV91"/>
<protein>
    <submittedName>
        <fullName evidence="2">Uncharacterized protein</fullName>
    </submittedName>
</protein>
<dbReference type="OrthoDB" id="525072at2759"/>
<dbReference type="HOGENOM" id="CLU_1186667_0_0_1"/>
<dbReference type="Gramene" id="ABO95390">
    <property type="protein sequence ID" value="ABO95390"/>
    <property type="gene ID" value="OSTLU_14827"/>
</dbReference>
<gene>
    <name evidence="2" type="ORF">OSTLU_14827</name>
</gene>
<keyword evidence="3" id="KW-1185">Reference proteome</keyword>
<feature type="region of interest" description="Disordered" evidence="1">
    <location>
        <begin position="1"/>
        <end position="51"/>
    </location>
</feature>
<feature type="compositionally biased region" description="Basic and acidic residues" evidence="1">
    <location>
        <begin position="34"/>
        <end position="51"/>
    </location>
</feature>
<dbReference type="eggNOG" id="ENOG502S1N3">
    <property type="taxonomic scope" value="Eukaryota"/>
</dbReference>
<sequence>MPPKSKKTGKKKPGKSAAASSKAKDATGATGGAKDVDKSTTKEEEEKDMTHAYADDLKTDIYTDVNANPKALVHATEWRKIMNGTTLDEEACARPSSTTTTFATGRLTDRLARAGDPVEINPSVGAGMKIMTVDEWISRWKPNERFPDCLSCGSTNTKEHHFSQTWCRGKKKFESETICCECHMWSWRSYADPDFLSPEEYDKLKWEKMVQENATRLKDARVEDAAAESVAAAA</sequence>
<dbReference type="EMBL" id="CP000583">
    <property type="protein sequence ID" value="ABO95390.1"/>
    <property type="molecule type" value="Genomic_DNA"/>
</dbReference>
<dbReference type="Proteomes" id="UP000001568">
    <property type="component" value="Chromosome 3"/>
</dbReference>
<evidence type="ECO:0000313" key="2">
    <source>
        <dbReference type="EMBL" id="ABO95390.1"/>
    </source>
</evidence>
<accession>A4RV91</accession>
<evidence type="ECO:0000313" key="3">
    <source>
        <dbReference type="Proteomes" id="UP000001568"/>
    </source>
</evidence>
<dbReference type="GeneID" id="5000963"/>
<reference evidence="2 3" key="1">
    <citation type="journal article" date="2007" name="Proc. Natl. Acad. Sci. U.S.A.">
        <title>The tiny eukaryote Ostreococcus provides genomic insights into the paradox of plankton speciation.</title>
        <authorList>
            <person name="Palenik B."/>
            <person name="Grimwood J."/>
            <person name="Aerts A."/>
            <person name="Rouze P."/>
            <person name="Salamov A."/>
            <person name="Putnam N."/>
            <person name="Dupont C."/>
            <person name="Jorgensen R."/>
            <person name="Derelle E."/>
            <person name="Rombauts S."/>
            <person name="Zhou K."/>
            <person name="Otillar R."/>
            <person name="Merchant S.S."/>
            <person name="Podell S."/>
            <person name="Gaasterland T."/>
            <person name="Napoli C."/>
            <person name="Gendler K."/>
            <person name="Manuell A."/>
            <person name="Tai V."/>
            <person name="Vallon O."/>
            <person name="Piganeau G."/>
            <person name="Jancek S."/>
            <person name="Heijde M."/>
            <person name="Jabbari K."/>
            <person name="Bowler C."/>
            <person name="Lohr M."/>
            <person name="Robbens S."/>
            <person name="Werner G."/>
            <person name="Dubchak I."/>
            <person name="Pazour G.J."/>
            <person name="Ren Q."/>
            <person name="Paulsen I."/>
            <person name="Delwiche C."/>
            <person name="Schmutz J."/>
            <person name="Rokhsar D."/>
            <person name="Van de Peer Y."/>
            <person name="Moreau H."/>
            <person name="Grigoriev I.V."/>
        </authorList>
    </citation>
    <scope>NUCLEOTIDE SEQUENCE [LARGE SCALE GENOMIC DNA]</scope>
    <source>
        <strain evidence="2 3">CCE9901</strain>
    </source>
</reference>